<dbReference type="Pfam" id="PF02600">
    <property type="entry name" value="DsbB"/>
    <property type="match status" value="1"/>
</dbReference>
<dbReference type="Gene3D" id="1.20.1550.10">
    <property type="entry name" value="DsbB-like"/>
    <property type="match status" value="1"/>
</dbReference>
<dbReference type="Proteomes" id="UP000023806">
    <property type="component" value="Unassembled WGS sequence"/>
</dbReference>
<feature type="transmembrane region" description="Helical" evidence="5">
    <location>
        <begin position="140"/>
        <end position="162"/>
    </location>
</feature>
<reference evidence="6 7" key="1">
    <citation type="submission" date="2014-03" db="EMBL/GenBank/DDBJ databases">
        <title>The Genome Sequence of Francisella tularensis subsp. tularensis str. SCHU S4 substr. FSC043.</title>
        <authorList>
            <consortium name="The Broad Institute Genomics Platform"/>
            <consortium name="The Broad Institute Genome Sequencing Center for Infectious Disease"/>
            <person name="Chapman S.B."/>
            <person name="Guina T."/>
            <person name="Gelhaus C."/>
            <person name="Comer J."/>
            <person name="Sellati T."/>
            <person name="Sjostedt A."/>
            <person name="Young S.K."/>
            <person name="Zeng Q."/>
            <person name="Gargeya S."/>
            <person name="Abouelleil A."/>
            <person name="Alvarado L."/>
            <person name="Chapman S.B."/>
            <person name="Gainer-Dewar J."/>
            <person name="Goldberg J."/>
            <person name="Griggs A."/>
            <person name="Gujja S."/>
            <person name="Hansen M."/>
            <person name="Howarth C."/>
            <person name="Imamovic A."/>
            <person name="Larimer J."/>
            <person name="Murphy C."/>
            <person name="Naylor J."/>
            <person name="Pearson M."/>
            <person name="Poon T.W."/>
            <person name="Priest M."/>
            <person name="Roberts A."/>
            <person name="Saif S."/>
            <person name="Shea T."/>
            <person name="Sykes S."/>
            <person name="Wortman J."/>
            <person name="Nusbaum C."/>
            <person name="Birren B."/>
        </authorList>
    </citation>
    <scope>NUCLEOTIDE SEQUENCE [LARGE SCALE GENOMIC DNA]</scope>
    <source>
        <strain evidence="6 7">Schu S4</strain>
    </source>
</reference>
<evidence type="ECO:0000256" key="4">
    <source>
        <dbReference type="ARBA" id="ARBA00023136"/>
    </source>
</evidence>
<dbReference type="AlphaFoldDB" id="A0AAD3AUH0"/>
<dbReference type="GO" id="GO:0016020">
    <property type="term" value="C:membrane"/>
    <property type="evidence" value="ECO:0007669"/>
    <property type="project" value="UniProtKB-SubCell"/>
</dbReference>
<feature type="transmembrane region" description="Helical" evidence="5">
    <location>
        <begin position="68"/>
        <end position="88"/>
    </location>
</feature>
<dbReference type="GO" id="GO:0006457">
    <property type="term" value="P:protein folding"/>
    <property type="evidence" value="ECO:0007669"/>
    <property type="project" value="InterPro"/>
</dbReference>
<proteinExistence type="predicted"/>
<evidence type="ECO:0000313" key="6">
    <source>
        <dbReference type="EMBL" id="EZK38884.1"/>
    </source>
</evidence>
<keyword evidence="2 5" id="KW-0812">Transmembrane</keyword>
<gene>
    <name evidence="6" type="ORF">P250_03668</name>
</gene>
<evidence type="ECO:0000313" key="7">
    <source>
        <dbReference type="Proteomes" id="UP000023806"/>
    </source>
</evidence>
<sequence length="181" mass="20355">MINMKQDILDFFDSLAIIGISIILAMAFYYQLFLQELPCALCVFQRMALSLLTFGLLLNLTHGNNYKHYLLIILVALLNAAMAITQILLHIVPGTGNYGEAVFSLHMYTWNFIVSIIFILYAAICGLITPNENKKKKLSILAKLAIILILILTVANTLNVFVECGPHLCPSDPNSYWLFNR</sequence>
<evidence type="ECO:0000256" key="1">
    <source>
        <dbReference type="ARBA" id="ARBA00004141"/>
    </source>
</evidence>
<comment type="caution">
    <text evidence="6">The sequence shown here is derived from an EMBL/GenBank/DDBJ whole genome shotgun (WGS) entry which is preliminary data.</text>
</comment>
<evidence type="ECO:0000256" key="5">
    <source>
        <dbReference type="SAM" id="Phobius"/>
    </source>
</evidence>
<name>A0AAD3AUH0_FRATT</name>
<feature type="transmembrane region" description="Helical" evidence="5">
    <location>
        <begin position="12"/>
        <end position="31"/>
    </location>
</feature>
<evidence type="ECO:0000256" key="2">
    <source>
        <dbReference type="ARBA" id="ARBA00022692"/>
    </source>
</evidence>
<dbReference type="InterPro" id="IPR003752">
    <property type="entry name" value="DiS_bond_form_DsbB/BdbC"/>
</dbReference>
<dbReference type="GO" id="GO:0015035">
    <property type="term" value="F:protein-disulfide reductase activity"/>
    <property type="evidence" value="ECO:0007669"/>
    <property type="project" value="InterPro"/>
</dbReference>
<organism evidence="6 7">
    <name type="scientific">Francisella tularensis subsp. tularensis str. SCHU S4 substr. FSC237</name>
    <dbReference type="NCBI Taxonomy" id="1341660"/>
    <lineage>
        <taxon>Bacteria</taxon>
        <taxon>Pseudomonadati</taxon>
        <taxon>Pseudomonadota</taxon>
        <taxon>Gammaproteobacteria</taxon>
        <taxon>Thiotrichales</taxon>
        <taxon>Francisellaceae</taxon>
        <taxon>Francisella</taxon>
    </lineage>
</organism>
<feature type="transmembrane region" description="Helical" evidence="5">
    <location>
        <begin position="108"/>
        <end position="128"/>
    </location>
</feature>
<keyword evidence="3 5" id="KW-1133">Transmembrane helix</keyword>
<accession>A0AAD3AUH0</accession>
<protein>
    <recommendedName>
        <fullName evidence="8">Disulfide bond formation protein B</fullName>
    </recommendedName>
</protein>
<evidence type="ECO:0008006" key="8">
    <source>
        <dbReference type="Google" id="ProtNLM"/>
    </source>
</evidence>
<keyword evidence="4 5" id="KW-0472">Membrane</keyword>
<comment type="subcellular location">
    <subcellularLocation>
        <location evidence="1">Membrane</location>
        <topology evidence="1">Multi-pass membrane protein</topology>
    </subcellularLocation>
</comment>
<dbReference type="InterPro" id="IPR023380">
    <property type="entry name" value="DsbB-like_sf"/>
</dbReference>
<evidence type="ECO:0000256" key="3">
    <source>
        <dbReference type="ARBA" id="ARBA00022989"/>
    </source>
</evidence>
<dbReference type="SUPFAM" id="SSF158442">
    <property type="entry name" value="DsbB-like"/>
    <property type="match status" value="1"/>
</dbReference>
<dbReference type="EMBL" id="JIDS01000002">
    <property type="protein sequence ID" value="EZK38884.1"/>
    <property type="molecule type" value="Genomic_DNA"/>
</dbReference>
<feature type="transmembrane region" description="Helical" evidence="5">
    <location>
        <begin position="43"/>
        <end position="61"/>
    </location>
</feature>